<reference evidence="3" key="1">
    <citation type="submission" date="2016-08" db="EMBL/GenBank/DDBJ databases">
        <authorList>
            <person name="Varghese N."/>
            <person name="Submissions Spin"/>
        </authorList>
    </citation>
    <scope>NUCLEOTIDE SEQUENCE [LARGE SCALE GENOMIC DNA]</scope>
    <source>
        <strain evidence="3">R-53248</strain>
    </source>
</reference>
<accession>A0A1C4AMT3</accession>
<gene>
    <name evidence="2" type="ORF">GA0061081_10347</name>
</gene>
<dbReference type="Proteomes" id="UP000199670">
    <property type="component" value="Unassembled WGS sequence"/>
</dbReference>
<proteinExistence type="predicted"/>
<feature type="compositionally biased region" description="Polar residues" evidence="1">
    <location>
        <begin position="60"/>
        <end position="72"/>
    </location>
</feature>
<dbReference type="EMBL" id="FMAQ01000003">
    <property type="protein sequence ID" value="SCB95881.1"/>
    <property type="molecule type" value="Genomic_DNA"/>
</dbReference>
<organism evidence="2 3">
    <name type="scientific">Gilliamella bombicola</name>
    <dbReference type="NCBI Taxonomy" id="1798182"/>
    <lineage>
        <taxon>Bacteria</taxon>
        <taxon>Pseudomonadati</taxon>
        <taxon>Pseudomonadota</taxon>
        <taxon>Gammaproteobacteria</taxon>
        <taxon>Orbales</taxon>
        <taxon>Orbaceae</taxon>
        <taxon>Gilliamella</taxon>
    </lineage>
</organism>
<name>A0A1C4AMT3_9GAMM</name>
<sequence length="209" mass="22901">MKLFKVISLAVLGLFLVNCDNSKSTANDMKQKAQQTGSEISDKANQKGSDVSEKAKQMASDLSDQAKQTSAAVSDKAKDLYEQTKSESEEIMNKLKDGNYSVAQDLVVKAIKTKLPVVVDQNTTLVDVSKGNNVIDYKYTVKDITKDALQTESNQKSVRTNLLGLYCSNNANMNTQRLVFPEGASHSYYINSEKVLTLDVKPSDCGANQ</sequence>
<feature type="region of interest" description="Disordered" evidence="1">
    <location>
        <begin position="28"/>
        <end position="79"/>
    </location>
</feature>
<dbReference type="RefSeq" id="WP_091347343.1">
    <property type="nucleotide sequence ID" value="NZ_FMAQ01000003.1"/>
</dbReference>
<keyword evidence="3" id="KW-1185">Reference proteome</keyword>
<dbReference type="AlphaFoldDB" id="A0A1C4AMT3"/>
<protein>
    <submittedName>
        <fullName evidence="2">Uncharacterized protein</fullName>
    </submittedName>
</protein>
<evidence type="ECO:0000256" key="1">
    <source>
        <dbReference type="SAM" id="MobiDB-lite"/>
    </source>
</evidence>
<dbReference type="Gene3D" id="1.20.120.20">
    <property type="entry name" value="Apolipoprotein"/>
    <property type="match status" value="1"/>
</dbReference>
<dbReference type="OrthoDB" id="7058359at2"/>
<evidence type="ECO:0000313" key="3">
    <source>
        <dbReference type="Proteomes" id="UP000199670"/>
    </source>
</evidence>
<feature type="compositionally biased region" description="Polar residues" evidence="1">
    <location>
        <begin position="28"/>
        <end position="39"/>
    </location>
</feature>
<evidence type="ECO:0000313" key="2">
    <source>
        <dbReference type="EMBL" id="SCB95881.1"/>
    </source>
</evidence>
<feature type="compositionally biased region" description="Basic and acidic residues" evidence="1">
    <location>
        <begin position="40"/>
        <end position="56"/>
    </location>
</feature>